<evidence type="ECO:0000256" key="1">
    <source>
        <dbReference type="SAM" id="SignalP"/>
    </source>
</evidence>
<dbReference type="Proteomes" id="UP000216035">
    <property type="component" value="Unassembled WGS sequence"/>
</dbReference>
<name>A0A256A111_9FLAO</name>
<dbReference type="SUPFAM" id="SSF63825">
    <property type="entry name" value="YWTD domain"/>
    <property type="match status" value="1"/>
</dbReference>
<reference evidence="2 3" key="1">
    <citation type="submission" date="2017-07" db="EMBL/GenBank/DDBJ databases">
        <title>Flavobacterium cyanobacteriorum sp. nov., isolated from cyanobacterial aggregates in a eutrophic lake.</title>
        <authorList>
            <person name="Cai H."/>
        </authorList>
    </citation>
    <scope>NUCLEOTIDE SEQUENCE [LARGE SCALE GENOMIC DNA]</scope>
    <source>
        <strain evidence="2 3">TH167</strain>
    </source>
</reference>
<sequence>MLRKIPCTTLIVSLLLLASGLFAQAQSVKWLRDIPLEYGEKLAAIDKYGSVYTFMGSVVTKRDSIRKYVYQNTGMGAPQNIELQNPLKPLLFYPNFNAAVILDNLFNEIETLSFQQLAPNLVASAVFTAAQNNLWICNETDQKIYRYELQSRKLQPLTQNLRLNATWFAADLNFLYWNDAENYLWKLNFFGNISSDLAIPPFEQLQLLENYGIIYSFDGKIFTLDYKNKQIKKLELPINNFQSFAVKGQFLAIFTDSQIKVYYLNIP</sequence>
<protein>
    <recommendedName>
        <fullName evidence="4">Glutamine cyclotransferase</fullName>
    </recommendedName>
</protein>
<dbReference type="OrthoDB" id="1143207at2"/>
<proteinExistence type="predicted"/>
<accession>A0A256A111</accession>
<keyword evidence="3" id="KW-1185">Reference proteome</keyword>
<dbReference type="RefSeq" id="WP_094485517.1">
    <property type="nucleotide sequence ID" value="NZ_NOXX01000160.1"/>
</dbReference>
<keyword evidence="1" id="KW-0732">Signal</keyword>
<dbReference type="EMBL" id="NOXX01000160">
    <property type="protein sequence ID" value="OYQ46750.1"/>
    <property type="molecule type" value="Genomic_DNA"/>
</dbReference>
<feature type="signal peptide" evidence="1">
    <location>
        <begin position="1"/>
        <end position="25"/>
    </location>
</feature>
<evidence type="ECO:0000313" key="3">
    <source>
        <dbReference type="Proteomes" id="UP000216035"/>
    </source>
</evidence>
<gene>
    <name evidence="2" type="ORF">CHX27_04215</name>
</gene>
<evidence type="ECO:0000313" key="2">
    <source>
        <dbReference type="EMBL" id="OYQ46750.1"/>
    </source>
</evidence>
<feature type="chain" id="PRO_5012174596" description="Glutamine cyclotransferase" evidence="1">
    <location>
        <begin position="26"/>
        <end position="267"/>
    </location>
</feature>
<comment type="caution">
    <text evidence="2">The sequence shown here is derived from an EMBL/GenBank/DDBJ whole genome shotgun (WGS) entry which is preliminary data.</text>
</comment>
<dbReference type="AlphaFoldDB" id="A0A256A111"/>
<evidence type="ECO:0008006" key="4">
    <source>
        <dbReference type="Google" id="ProtNLM"/>
    </source>
</evidence>
<organism evidence="2 3">
    <name type="scientific">Flavobacterium aurantiibacter</name>
    <dbReference type="NCBI Taxonomy" id="2023067"/>
    <lineage>
        <taxon>Bacteria</taxon>
        <taxon>Pseudomonadati</taxon>
        <taxon>Bacteroidota</taxon>
        <taxon>Flavobacteriia</taxon>
        <taxon>Flavobacteriales</taxon>
        <taxon>Flavobacteriaceae</taxon>
        <taxon>Flavobacterium</taxon>
    </lineage>
</organism>